<organism evidence="2 3">
    <name type="scientific">Liparis tanakae</name>
    <name type="common">Tanaka's snailfish</name>
    <dbReference type="NCBI Taxonomy" id="230148"/>
    <lineage>
        <taxon>Eukaryota</taxon>
        <taxon>Metazoa</taxon>
        <taxon>Chordata</taxon>
        <taxon>Craniata</taxon>
        <taxon>Vertebrata</taxon>
        <taxon>Euteleostomi</taxon>
        <taxon>Actinopterygii</taxon>
        <taxon>Neopterygii</taxon>
        <taxon>Teleostei</taxon>
        <taxon>Neoteleostei</taxon>
        <taxon>Acanthomorphata</taxon>
        <taxon>Eupercaria</taxon>
        <taxon>Perciformes</taxon>
        <taxon>Cottioidei</taxon>
        <taxon>Cottales</taxon>
        <taxon>Liparidae</taxon>
        <taxon>Liparis</taxon>
    </lineage>
</organism>
<dbReference type="EMBL" id="SRLO01000590">
    <property type="protein sequence ID" value="TNN51205.1"/>
    <property type="molecule type" value="Genomic_DNA"/>
</dbReference>
<feature type="compositionally biased region" description="Polar residues" evidence="1">
    <location>
        <begin position="25"/>
        <end position="38"/>
    </location>
</feature>
<name>A0A4Z2GDJ5_9TELE</name>
<feature type="compositionally biased region" description="Pro residues" evidence="1">
    <location>
        <begin position="64"/>
        <end position="75"/>
    </location>
</feature>
<evidence type="ECO:0000256" key="1">
    <source>
        <dbReference type="SAM" id="MobiDB-lite"/>
    </source>
</evidence>
<dbReference type="Proteomes" id="UP000314294">
    <property type="component" value="Unassembled WGS sequence"/>
</dbReference>
<feature type="region of interest" description="Disordered" evidence="1">
    <location>
        <begin position="23"/>
        <end position="96"/>
    </location>
</feature>
<gene>
    <name evidence="2" type="ORF">EYF80_038579</name>
</gene>
<protein>
    <submittedName>
        <fullName evidence="2">Uncharacterized protein</fullName>
    </submittedName>
</protein>
<sequence>MVSDRSAQLHGTRYSAVFERAMLSVQGSSPSSTETRSGQRSHRDKKYKQKSNGNDGAAKEKAKLPPPPPPSPRVPPMYHGNRNVKPSVSVKHRSAREPLSVVSRFSRVTYHRRHGRGKTSGEFQRRARNDETSLLSNSSSQSCFLIPEVFIVKPHLADCYPIKDITHMSSLDLEDLC</sequence>
<accession>A0A4Z2GDJ5</accession>
<keyword evidence="3" id="KW-1185">Reference proteome</keyword>
<comment type="caution">
    <text evidence="2">The sequence shown here is derived from an EMBL/GenBank/DDBJ whole genome shotgun (WGS) entry which is preliminary data.</text>
</comment>
<reference evidence="2 3" key="1">
    <citation type="submission" date="2019-03" db="EMBL/GenBank/DDBJ databases">
        <title>First draft genome of Liparis tanakae, snailfish: a comprehensive survey of snailfish specific genes.</title>
        <authorList>
            <person name="Kim W."/>
            <person name="Song I."/>
            <person name="Jeong J.-H."/>
            <person name="Kim D."/>
            <person name="Kim S."/>
            <person name="Ryu S."/>
            <person name="Song J.Y."/>
            <person name="Lee S.K."/>
        </authorList>
    </citation>
    <scope>NUCLEOTIDE SEQUENCE [LARGE SCALE GENOMIC DNA]</scope>
    <source>
        <tissue evidence="2">Muscle</tissue>
    </source>
</reference>
<evidence type="ECO:0000313" key="3">
    <source>
        <dbReference type="Proteomes" id="UP000314294"/>
    </source>
</evidence>
<feature type="compositionally biased region" description="Basic residues" evidence="1">
    <location>
        <begin position="39"/>
        <end position="49"/>
    </location>
</feature>
<evidence type="ECO:0000313" key="2">
    <source>
        <dbReference type="EMBL" id="TNN51205.1"/>
    </source>
</evidence>
<proteinExistence type="predicted"/>
<dbReference type="AlphaFoldDB" id="A0A4Z2GDJ5"/>